<evidence type="ECO:0000259" key="2">
    <source>
        <dbReference type="Pfam" id="PF12937"/>
    </source>
</evidence>
<reference evidence="3" key="1">
    <citation type="journal article" date="2020" name="Fungal Divers.">
        <title>Resolving the Mortierellaceae phylogeny through synthesis of multi-gene phylogenetics and phylogenomics.</title>
        <authorList>
            <person name="Vandepol N."/>
            <person name="Liber J."/>
            <person name="Desiro A."/>
            <person name="Na H."/>
            <person name="Kennedy M."/>
            <person name="Barry K."/>
            <person name="Grigoriev I.V."/>
            <person name="Miller A.N."/>
            <person name="O'Donnell K."/>
            <person name="Stajich J.E."/>
            <person name="Bonito G."/>
        </authorList>
    </citation>
    <scope>NUCLEOTIDE SEQUENCE</scope>
    <source>
        <strain evidence="3">NRRL 6426</strain>
    </source>
</reference>
<dbReference type="Pfam" id="PF12937">
    <property type="entry name" value="F-box-like"/>
    <property type="match status" value="1"/>
</dbReference>
<dbReference type="EMBL" id="JAAAUQ010000222">
    <property type="protein sequence ID" value="KAF9152751.1"/>
    <property type="molecule type" value="Genomic_DNA"/>
</dbReference>
<keyword evidence="4" id="KW-1185">Reference proteome</keyword>
<dbReference type="Proteomes" id="UP000748756">
    <property type="component" value="Unassembled WGS sequence"/>
</dbReference>
<name>A0A9P5S3R6_9FUNG</name>
<feature type="compositionally biased region" description="Low complexity" evidence="1">
    <location>
        <begin position="468"/>
        <end position="487"/>
    </location>
</feature>
<dbReference type="InterPro" id="IPR032675">
    <property type="entry name" value="LRR_dom_sf"/>
</dbReference>
<dbReference type="OrthoDB" id="3241014at2759"/>
<evidence type="ECO:0000313" key="3">
    <source>
        <dbReference type="EMBL" id="KAF9152751.1"/>
    </source>
</evidence>
<dbReference type="PANTHER" id="PTHR38926">
    <property type="entry name" value="F-BOX DOMAIN CONTAINING PROTEIN, EXPRESSED"/>
    <property type="match status" value="1"/>
</dbReference>
<evidence type="ECO:0000256" key="1">
    <source>
        <dbReference type="SAM" id="MobiDB-lite"/>
    </source>
</evidence>
<organism evidence="3 4">
    <name type="scientific">Linnemannia schmuckeri</name>
    <dbReference type="NCBI Taxonomy" id="64567"/>
    <lineage>
        <taxon>Eukaryota</taxon>
        <taxon>Fungi</taxon>
        <taxon>Fungi incertae sedis</taxon>
        <taxon>Mucoromycota</taxon>
        <taxon>Mortierellomycotina</taxon>
        <taxon>Mortierellomycetes</taxon>
        <taxon>Mortierellales</taxon>
        <taxon>Mortierellaceae</taxon>
        <taxon>Linnemannia</taxon>
    </lineage>
</organism>
<protein>
    <recommendedName>
        <fullName evidence="2">F-box domain-containing protein</fullName>
    </recommendedName>
</protein>
<dbReference type="InterPro" id="IPR036047">
    <property type="entry name" value="F-box-like_dom_sf"/>
</dbReference>
<feature type="region of interest" description="Disordered" evidence="1">
    <location>
        <begin position="672"/>
        <end position="719"/>
    </location>
</feature>
<comment type="caution">
    <text evidence="3">The sequence shown here is derived from an EMBL/GenBank/DDBJ whole genome shotgun (WGS) entry which is preliminary data.</text>
</comment>
<feature type="domain" description="F-box" evidence="2">
    <location>
        <begin position="8"/>
        <end position="47"/>
    </location>
</feature>
<dbReference type="SUPFAM" id="SSF52047">
    <property type="entry name" value="RNI-like"/>
    <property type="match status" value="1"/>
</dbReference>
<dbReference type="InterPro" id="IPR001810">
    <property type="entry name" value="F-box_dom"/>
</dbReference>
<accession>A0A9P5S3R6</accession>
<dbReference type="PANTHER" id="PTHR38926:SF72">
    <property type="entry name" value="IM:7136021-RELATED"/>
    <property type="match status" value="1"/>
</dbReference>
<gene>
    <name evidence="3" type="ORF">BG015_004768</name>
</gene>
<feature type="region of interest" description="Disordered" evidence="1">
    <location>
        <begin position="465"/>
        <end position="516"/>
    </location>
</feature>
<sequence>MPLALELPEILYRIGLYLDADQVLTCSLVCRAFYNAYSPLVWNDLHFSLTNEQLRLIREKTPLARKISFRHLFESNELERDTQELISILQDRAPWMRCLTIHQHESVQQFSSFGPGCNRVETMSIEGIPLAGEYGDQTYWKSCKALLRQNRPDLRSLSLQNWKTQLEKPAPGQPVWNPILACTQHLNLTSLSLVRCKIRGKHLKAFWTISARLEALELEDVDMDLTWIPSSFTKGKDKEKEKVPSYTAIGTTNTTNTNQAVTPTRRALPPPDLPSRFPKLKELTIRYLRRHHPLSQFHWLVVPCPSLQTLTWMFDWHRHFPTQPFMDAFDDTPDSPTAWPLLDSITIRGHSNWMSDENHLQILTSARQPLRRLDIVHYSIQPRSFEMLRTRHFATIQTIDLTHSATHLASKWVIVVLESCPSLERIKAKVITGQDIIKSKPWACQGLQEWIMAIDMDFDNLRVEEDPSTTTAGTGTTTGTGSNNPSTTIPPSTDLPNPLFPPTTNGPTRRLTKQERQACRAVYKRFSTLTRLREFDMLNSHSLNYLSTPGIPGHMSVSNPNHPAHRIISLPLRLHLGLHYLSNLTRLEKFCFWNGYTPVRHKEVEWILGNWKNLKRLSGGFSIPNRMIRTVYKEFPWSVVFSPILKEHGISTEGSRYQHYDDSAEILAAEGGRGELGGEENQKVVTGDGSEATANAAKAMSCQGLDDDDIDSDEDEREP</sequence>
<evidence type="ECO:0000313" key="4">
    <source>
        <dbReference type="Proteomes" id="UP000748756"/>
    </source>
</evidence>
<dbReference type="Gene3D" id="3.80.10.10">
    <property type="entry name" value="Ribonuclease Inhibitor"/>
    <property type="match status" value="1"/>
</dbReference>
<dbReference type="CDD" id="cd09917">
    <property type="entry name" value="F-box_SF"/>
    <property type="match status" value="1"/>
</dbReference>
<dbReference type="SUPFAM" id="SSF81383">
    <property type="entry name" value="F-box domain"/>
    <property type="match status" value="1"/>
</dbReference>
<feature type="compositionally biased region" description="Acidic residues" evidence="1">
    <location>
        <begin position="705"/>
        <end position="719"/>
    </location>
</feature>
<proteinExistence type="predicted"/>
<dbReference type="AlphaFoldDB" id="A0A9P5S3R6"/>
<feature type="region of interest" description="Disordered" evidence="1">
    <location>
        <begin position="249"/>
        <end position="273"/>
    </location>
</feature>